<name>A0A344TUQ5_9ACTN</name>
<dbReference type="Proteomes" id="UP000252004">
    <property type="component" value="Chromosome"/>
</dbReference>
<dbReference type="AlphaFoldDB" id="A0A344TUQ5"/>
<accession>A0A344TUQ5</accession>
<dbReference type="OrthoDB" id="5125103at2"/>
<organism evidence="2 3">
    <name type="scientific">Streptomyces globosus</name>
    <dbReference type="NCBI Taxonomy" id="68209"/>
    <lineage>
        <taxon>Bacteria</taxon>
        <taxon>Bacillati</taxon>
        <taxon>Actinomycetota</taxon>
        <taxon>Actinomycetes</taxon>
        <taxon>Kitasatosporales</taxon>
        <taxon>Streptomycetaceae</taxon>
        <taxon>Streptomyces</taxon>
    </lineage>
</organism>
<dbReference type="KEGG" id="sgz:C0216_02005"/>
<dbReference type="RefSeq" id="WP_114053590.1">
    <property type="nucleotide sequence ID" value="NZ_CP030862.1"/>
</dbReference>
<feature type="region of interest" description="Disordered" evidence="1">
    <location>
        <begin position="1"/>
        <end position="70"/>
    </location>
</feature>
<keyword evidence="3" id="KW-1185">Reference proteome</keyword>
<evidence type="ECO:0000313" key="2">
    <source>
        <dbReference type="EMBL" id="AXE22376.1"/>
    </source>
</evidence>
<evidence type="ECO:0000256" key="1">
    <source>
        <dbReference type="SAM" id="MobiDB-lite"/>
    </source>
</evidence>
<reference evidence="2 3" key="1">
    <citation type="submission" date="2018-01" db="EMBL/GenBank/DDBJ databases">
        <title>Draft genome Sequence of streptomyces globosus LZH-48.</title>
        <authorList>
            <person name="Ran K."/>
            <person name="Li Z."/>
            <person name="Wei S."/>
            <person name="Dong R."/>
        </authorList>
    </citation>
    <scope>NUCLEOTIDE SEQUENCE [LARGE SCALE GENOMIC DNA]</scope>
    <source>
        <strain evidence="2 3">LZH-48</strain>
    </source>
</reference>
<dbReference type="InterPro" id="IPR028037">
    <property type="entry name" value="Antitoxin_Rv0909/MT0933"/>
</dbReference>
<feature type="compositionally biased region" description="Pro residues" evidence="1">
    <location>
        <begin position="60"/>
        <end position="70"/>
    </location>
</feature>
<gene>
    <name evidence="2" type="ORF">C0216_02005</name>
</gene>
<protein>
    <submittedName>
        <fullName evidence="2">Antitoxin</fullName>
    </submittedName>
</protein>
<dbReference type="EMBL" id="CP030862">
    <property type="protein sequence ID" value="AXE22376.1"/>
    <property type="molecule type" value="Genomic_DNA"/>
</dbReference>
<dbReference type="Pfam" id="PF14013">
    <property type="entry name" value="MT0933_antitox"/>
    <property type="match status" value="1"/>
</dbReference>
<evidence type="ECO:0000313" key="3">
    <source>
        <dbReference type="Proteomes" id="UP000252004"/>
    </source>
</evidence>
<proteinExistence type="predicted"/>
<feature type="compositionally biased region" description="Basic and acidic residues" evidence="1">
    <location>
        <begin position="1"/>
        <end position="50"/>
    </location>
</feature>
<sequence length="70" mass="7831">MSMLDKLKQMLKGHESTVDQAVDKGGDMVDKRTQGKYARHVDTAQERLKDQFGTTGRDQNPPPPPAPPQR</sequence>